<evidence type="ECO:0000256" key="3">
    <source>
        <dbReference type="ARBA" id="ARBA00022475"/>
    </source>
</evidence>
<comment type="similarity">
    <text evidence="7">Belongs to the binding-protein-dependent transport system permease family.</text>
</comment>
<dbReference type="Pfam" id="PF00528">
    <property type="entry name" value="BPD_transp_1"/>
    <property type="match status" value="1"/>
</dbReference>
<sequence length="298" mass="31843">MSQNTSVQKTTPKKAQSPFIRNWKAFLKRLVTNNSAIIGGSLIIILAILAIIGPNIASEGINQHDYTKQLLGPTAENWFGTDQYGRDILSRILHGMSTTFIIGFGSVAIAASVGITIGVISGYYGGIIDTIVMRIMDILLAFPSIVLALAIVATLGSGLENIILAIAVSSFPVFARIARGSTLAVRKLEYIDAVRALGASDGRIIFKHILPNTLSPLIVQTTLSIATGVLAAAGLSFLGLGAPEPSPEWGSMLNDGRNYMYQAPHMTYFPGLAIVLFVIAFNIFGDGIRDALDPKLKR</sequence>
<proteinExistence type="inferred from homology"/>
<gene>
    <name evidence="9" type="ORF">JOC54_004545</name>
</gene>
<keyword evidence="5 7" id="KW-1133">Transmembrane helix</keyword>
<dbReference type="Pfam" id="PF12911">
    <property type="entry name" value="OppC_N"/>
    <property type="match status" value="1"/>
</dbReference>
<evidence type="ECO:0000259" key="8">
    <source>
        <dbReference type="PROSITE" id="PS50928"/>
    </source>
</evidence>
<reference evidence="9" key="1">
    <citation type="submission" date="2021-01" db="EMBL/GenBank/DDBJ databases">
        <title>Genomic Encyclopedia of Type Strains, Phase IV (KMG-IV): sequencing the most valuable type-strain genomes for metagenomic binning, comparative biology and taxonomic classification.</title>
        <authorList>
            <person name="Goeker M."/>
        </authorList>
    </citation>
    <scope>NUCLEOTIDE SEQUENCE</scope>
    <source>
        <strain evidence="9">DSM 21943</strain>
    </source>
</reference>
<protein>
    <submittedName>
        <fullName evidence="9">Peptide/nickel transport system permease protein</fullName>
    </submittedName>
</protein>
<evidence type="ECO:0000256" key="1">
    <source>
        <dbReference type="ARBA" id="ARBA00004651"/>
    </source>
</evidence>
<dbReference type="Gene3D" id="1.10.3720.10">
    <property type="entry name" value="MetI-like"/>
    <property type="match status" value="1"/>
</dbReference>
<evidence type="ECO:0000313" key="9">
    <source>
        <dbReference type="EMBL" id="MBM7841244.1"/>
    </source>
</evidence>
<evidence type="ECO:0000256" key="6">
    <source>
        <dbReference type="ARBA" id="ARBA00023136"/>
    </source>
</evidence>
<evidence type="ECO:0000313" key="10">
    <source>
        <dbReference type="Proteomes" id="UP001179280"/>
    </source>
</evidence>
<evidence type="ECO:0000256" key="7">
    <source>
        <dbReference type="RuleBase" id="RU363032"/>
    </source>
</evidence>
<comment type="caution">
    <text evidence="9">The sequence shown here is derived from an EMBL/GenBank/DDBJ whole genome shotgun (WGS) entry which is preliminary data.</text>
</comment>
<evidence type="ECO:0000256" key="2">
    <source>
        <dbReference type="ARBA" id="ARBA00022448"/>
    </source>
</evidence>
<keyword evidence="6 7" id="KW-0472">Membrane</keyword>
<name>A0ABS2T0H1_9BACI</name>
<dbReference type="SUPFAM" id="SSF161098">
    <property type="entry name" value="MetI-like"/>
    <property type="match status" value="1"/>
</dbReference>
<dbReference type="EMBL" id="JAFBCV010000026">
    <property type="protein sequence ID" value="MBM7841244.1"/>
    <property type="molecule type" value="Genomic_DNA"/>
</dbReference>
<organism evidence="9 10">
    <name type="scientific">Shouchella xiaoxiensis</name>
    <dbReference type="NCBI Taxonomy" id="766895"/>
    <lineage>
        <taxon>Bacteria</taxon>
        <taxon>Bacillati</taxon>
        <taxon>Bacillota</taxon>
        <taxon>Bacilli</taxon>
        <taxon>Bacillales</taxon>
        <taxon>Bacillaceae</taxon>
        <taxon>Shouchella</taxon>
    </lineage>
</organism>
<dbReference type="InterPro" id="IPR025966">
    <property type="entry name" value="OppC_N"/>
</dbReference>
<dbReference type="InterPro" id="IPR035906">
    <property type="entry name" value="MetI-like_sf"/>
</dbReference>
<dbReference type="PANTHER" id="PTHR43386:SF25">
    <property type="entry name" value="PEPTIDE ABC TRANSPORTER PERMEASE PROTEIN"/>
    <property type="match status" value="1"/>
</dbReference>
<dbReference type="PANTHER" id="PTHR43386">
    <property type="entry name" value="OLIGOPEPTIDE TRANSPORT SYSTEM PERMEASE PROTEIN APPC"/>
    <property type="match status" value="1"/>
</dbReference>
<dbReference type="RefSeq" id="WP_035422017.1">
    <property type="nucleotide sequence ID" value="NZ_JAFBCV010000026.1"/>
</dbReference>
<comment type="subcellular location">
    <subcellularLocation>
        <location evidence="1 7">Cell membrane</location>
        <topology evidence="1 7">Multi-pass membrane protein</topology>
    </subcellularLocation>
</comment>
<dbReference type="InterPro" id="IPR050366">
    <property type="entry name" value="BP-dependent_transpt_permease"/>
</dbReference>
<feature type="transmembrane region" description="Helical" evidence="7">
    <location>
        <begin position="162"/>
        <end position="178"/>
    </location>
</feature>
<keyword evidence="10" id="KW-1185">Reference proteome</keyword>
<evidence type="ECO:0000256" key="4">
    <source>
        <dbReference type="ARBA" id="ARBA00022692"/>
    </source>
</evidence>
<keyword evidence="2 7" id="KW-0813">Transport</keyword>
<dbReference type="Proteomes" id="UP001179280">
    <property type="component" value="Unassembled WGS sequence"/>
</dbReference>
<feature type="transmembrane region" description="Helical" evidence="7">
    <location>
        <begin position="100"/>
        <end position="126"/>
    </location>
</feature>
<dbReference type="InterPro" id="IPR000515">
    <property type="entry name" value="MetI-like"/>
</dbReference>
<evidence type="ECO:0000256" key="5">
    <source>
        <dbReference type="ARBA" id="ARBA00022989"/>
    </source>
</evidence>
<keyword evidence="3" id="KW-1003">Cell membrane</keyword>
<feature type="domain" description="ABC transmembrane type-1" evidence="8">
    <location>
        <begin position="96"/>
        <end position="285"/>
    </location>
</feature>
<feature type="transmembrane region" description="Helical" evidence="7">
    <location>
        <begin position="138"/>
        <end position="156"/>
    </location>
</feature>
<dbReference type="PROSITE" id="PS50928">
    <property type="entry name" value="ABC_TM1"/>
    <property type="match status" value="1"/>
</dbReference>
<dbReference type="CDD" id="cd06261">
    <property type="entry name" value="TM_PBP2"/>
    <property type="match status" value="1"/>
</dbReference>
<feature type="transmembrane region" description="Helical" evidence="7">
    <location>
        <begin position="217"/>
        <end position="242"/>
    </location>
</feature>
<feature type="transmembrane region" description="Helical" evidence="7">
    <location>
        <begin position="268"/>
        <end position="288"/>
    </location>
</feature>
<accession>A0ABS2T0H1</accession>
<feature type="transmembrane region" description="Helical" evidence="7">
    <location>
        <begin position="30"/>
        <end position="52"/>
    </location>
</feature>
<keyword evidence="4 7" id="KW-0812">Transmembrane</keyword>